<proteinExistence type="predicted"/>
<gene>
    <name evidence="3" type="ORF">GA0070609_1480</name>
</gene>
<evidence type="ECO:0000256" key="1">
    <source>
        <dbReference type="SAM" id="Phobius"/>
    </source>
</evidence>
<keyword evidence="1" id="KW-0812">Transmembrane</keyword>
<accession>A0A1C5HEI9</accession>
<feature type="domain" description="YrhK" evidence="2">
    <location>
        <begin position="19"/>
        <end position="72"/>
    </location>
</feature>
<name>A0A1C5HEI9_9ACTN</name>
<organism evidence="3 4">
    <name type="scientific">Micromonospora echinaurantiaca</name>
    <dbReference type="NCBI Taxonomy" id="47857"/>
    <lineage>
        <taxon>Bacteria</taxon>
        <taxon>Bacillati</taxon>
        <taxon>Actinomycetota</taxon>
        <taxon>Actinomycetes</taxon>
        <taxon>Micromonosporales</taxon>
        <taxon>Micromonosporaceae</taxon>
        <taxon>Micromonospora</taxon>
    </lineage>
</organism>
<feature type="transmembrane region" description="Helical" evidence="1">
    <location>
        <begin position="51"/>
        <end position="71"/>
    </location>
</feature>
<keyword evidence="4" id="KW-1185">Reference proteome</keyword>
<reference evidence="3 4" key="1">
    <citation type="submission" date="2016-06" db="EMBL/GenBank/DDBJ databases">
        <authorList>
            <person name="Kjaerup R.B."/>
            <person name="Dalgaard T.S."/>
            <person name="Juul-Madsen H.R."/>
        </authorList>
    </citation>
    <scope>NUCLEOTIDE SEQUENCE [LARGE SCALE GENOMIC DNA]</scope>
    <source>
        <strain evidence="3 4">DSM 43904</strain>
    </source>
</reference>
<dbReference type="AlphaFoldDB" id="A0A1C5HEI9"/>
<protein>
    <submittedName>
        <fullName evidence="3">YrhK-like protein</fullName>
    </submittedName>
</protein>
<dbReference type="Proteomes" id="UP000198217">
    <property type="component" value="Chromosome I"/>
</dbReference>
<sequence>MSPPNLTPGRRRGLVAFIRRYPLVHLAIGLVGNVFFLVGSVLFVMDIAHTARYFFLSGSFAMVLGALGEVVRALGRRILRDHGVDPSTAEVSSQPSEVTN</sequence>
<dbReference type="InterPro" id="IPR025424">
    <property type="entry name" value="YrhK_domain"/>
</dbReference>
<dbReference type="EMBL" id="LT607750">
    <property type="protein sequence ID" value="SCG44416.1"/>
    <property type="molecule type" value="Genomic_DNA"/>
</dbReference>
<feature type="transmembrane region" description="Helical" evidence="1">
    <location>
        <begin position="21"/>
        <end position="45"/>
    </location>
</feature>
<keyword evidence="1" id="KW-1133">Transmembrane helix</keyword>
<dbReference type="Pfam" id="PF14145">
    <property type="entry name" value="YrhK"/>
    <property type="match status" value="1"/>
</dbReference>
<evidence type="ECO:0000313" key="4">
    <source>
        <dbReference type="Proteomes" id="UP000198217"/>
    </source>
</evidence>
<evidence type="ECO:0000313" key="3">
    <source>
        <dbReference type="EMBL" id="SCG44416.1"/>
    </source>
</evidence>
<keyword evidence="1" id="KW-0472">Membrane</keyword>
<evidence type="ECO:0000259" key="2">
    <source>
        <dbReference type="Pfam" id="PF14145"/>
    </source>
</evidence>